<dbReference type="EMBL" id="BAAAQD010000001">
    <property type="protein sequence ID" value="GAA1501981.1"/>
    <property type="molecule type" value="Genomic_DNA"/>
</dbReference>
<gene>
    <name evidence="3" type="ORF">GCM10009827_012860</name>
</gene>
<organism evidence="3 4">
    <name type="scientific">Dactylosporangium maewongense</name>
    <dbReference type="NCBI Taxonomy" id="634393"/>
    <lineage>
        <taxon>Bacteria</taxon>
        <taxon>Bacillati</taxon>
        <taxon>Actinomycetota</taxon>
        <taxon>Actinomycetes</taxon>
        <taxon>Micromonosporales</taxon>
        <taxon>Micromonosporaceae</taxon>
        <taxon>Dactylosporangium</taxon>
    </lineage>
</organism>
<feature type="compositionally biased region" description="Pro residues" evidence="1">
    <location>
        <begin position="25"/>
        <end position="36"/>
    </location>
</feature>
<reference evidence="3 4" key="1">
    <citation type="journal article" date="2019" name="Int. J. Syst. Evol. Microbiol.">
        <title>The Global Catalogue of Microorganisms (GCM) 10K type strain sequencing project: providing services to taxonomists for standard genome sequencing and annotation.</title>
        <authorList>
            <consortium name="The Broad Institute Genomics Platform"/>
            <consortium name="The Broad Institute Genome Sequencing Center for Infectious Disease"/>
            <person name="Wu L."/>
            <person name="Ma J."/>
        </authorList>
    </citation>
    <scope>NUCLEOTIDE SEQUENCE [LARGE SCALE GENOMIC DNA]</scope>
    <source>
        <strain evidence="3 4">JCM 15933</strain>
    </source>
</reference>
<keyword evidence="4" id="KW-1185">Reference proteome</keyword>
<dbReference type="PANTHER" id="PTHR30290:SF83">
    <property type="entry name" value="ABC TRANSPORTER SUBSTRATE-BINDING PROTEIN"/>
    <property type="match status" value="1"/>
</dbReference>
<comment type="caution">
    <text evidence="3">The sequence shown here is derived from an EMBL/GenBank/DDBJ whole genome shotgun (WGS) entry which is preliminary data.</text>
</comment>
<protein>
    <submittedName>
        <fullName evidence="3">ABC transporter substrate-binding protein</fullName>
    </submittedName>
</protein>
<dbReference type="Gene3D" id="3.10.105.10">
    <property type="entry name" value="Dipeptide-binding Protein, Domain 3"/>
    <property type="match status" value="1"/>
</dbReference>
<dbReference type="InterPro" id="IPR039424">
    <property type="entry name" value="SBP_5"/>
</dbReference>
<sequence length="604" mass="65088">MQLPHPKPSATVPPVLPAPVRARTDPPPGTPFPAGRPPTGGTTRPGIGFVLVAALALGACQDDGGGRELVPHDGGTLHVVIGGALAHLDPQRVYAVTEANVSRLLTRTLTTFRSVPGAAASEVVGDLATDAGRPSERNQVWDFTLKDDVRWEDGTPVTCADVKYGIQRSFAPQFDDGAKYPGQYLQPNPKPYTGPFTTGGDSAGLRSVECLTSQSIRFHLKQPVGDFGYAVALSVFAPVPATKDTGEAYDRRPYSNGPYKIESATAQELVLTRNPFWHRGTDTVRGAHPDRVVVTWRNDTTAVTASLIDSDGAWADTIAIDRDAAPNFVQQIINDPVLAGRAVIGSTGGVRYFALNTRTLPDLACRQALTYALNKRRLRASLGGFVVGEFATTMLAPQLKSHRAFDLYGSAANPDGDPERALRLLQQAAATGRPCPARIRLAYPNSSDVARAISTVVESYQRIGVEVVRRPYPSQSYYSTGIGDPANGNDMMWAGWVPDWPNGSAVIPPQFDGRNLPRDGSTGNTDYANFNDPRINAMIDEALAESNLERQYRLWGALDEAIQAQAVSIPVFYIKALRMAGANVRNGFIHPQFGQPDLCALYLS</sequence>
<evidence type="ECO:0000313" key="3">
    <source>
        <dbReference type="EMBL" id="GAA1501981.1"/>
    </source>
</evidence>
<accession>A0ABN1ZQ81</accession>
<name>A0ABN1ZQ81_9ACTN</name>
<feature type="region of interest" description="Disordered" evidence="1">
    <location>
        <begin position="1"/>
        <end position="43"/>
    </location>
</feature>
<dbReference type="InterPro" id="IPR000914">
    <property type="entry name" value="SBP_5_dom"/>
</dbReference>
<evidence type="ECO:0000259" key="2">
    <source>
        <dbReference type="Pfam" id="PF00496"/>
    </source>
</evidence>
<dbReference type="RefSeq" id="WP_344500461.1">
    <property type="nucleotide sequence ID" value="NZ_BAAAQD010000001.1"/>
</dbReference>
<feature type="compositionally biased region" description="Low complexity" evidence="1">
    <location>
        <begin position="8"/>
        <end position="21"/>
    </location>
</feature>
<dbReference type="PANTHER" id="PTHR30290">
    <property type="entry name" value="PERIPLASMIC BINDING COMPONENT OF ABC TRANSPORTER"/>
    <property type="match status" value="1"/>
</dbReference>
<proteinExistence type="predicted"/>
<dbReference type="InterPro" id="IPR030678">
    <property type="entry name" value="Peptide/Ni-bd"/>
</dbReference>
<dbReference type="PIRSF" id="PIRSF002741">
    <property type="entry name" value="MppA"/>
    <property type="match status" value="1"/>
</dbReference>
<dbReference type="CDD" id="cd08506">
    <property type="entry name" value="PBP2_clavulanate_OppA2"/>
    <property type="match status" value="1"/>
</dbReference>
<evidence type="ECO:0000256" key="1">
    <source>
        <dbReference type="SAM" id="MobiDB-lite"/>
    </source>
</evidence>
<dbReference type="Pfam" id="PF00496">
    <property type="entry name" value="SBP_bac_5"/>
    <property type="match status" value="1"/>
</dbReference>
<evidence type="ECO:0000313" key="4">
    <source>
        <dbReference type="Proteomes" id="UP001501470"/>
    </source>
</evidence>
<dbReference type="Gene3D" id="3.40.190.10">
    <property type="entry name" value="Periplasmic binding protein-like II"/>
    <property type="match status" value="1"/>
</dbReference>
<dbReference type="SUPFAM" id="SSF53850">
    <property type="entry name" value="Periplasmic binding protein-like II"/>
    <property type="match status" value="1"/>
</dbReference>
<feature type="domain" description="Solute-binding protein family 5" evidence="2">
    <location>
        <begin position="122"/>
        <end position="514"/>
    </location>
</feature>
<dbReference type="Proteomes" id="UP001501470">
    <property type="component" value="Unassembled WGS sequence"/>
</dbReference>